<dbReference type="EMBL" id="PFEM01000001">
    <property type="protein sequence ID" value="PJE70374.1"/>
    <property type="molecule type" value="Genomic_DNA"/>
</dbReference>
<organism evidence="3 4">
    <name type="scientific">Candidatus Shapirobacteria bacterium CG10_big_fil_rev_8_21_14_0_10_48_15</name>
    <dbReference type="NCBI Taxonomy" id="1974484"/>
    <lineage>
        <taxon>Bacteria</taxon>
        <taxon>Candidatus Shapironibacteriota</taxon>
    </lineage>
</organism>
<gene>
    <name evidence="3" type="ORF">COU97_00020</name>
</gene>
<dbReference type="Proteomes" id="UP000231579">
    <property type="component" value="Unassembled WGS sequence"/>
</dbReference>
<name>A0A2M8L816_9BACT</name>
<feature type="transmembrane region" description="Helical" evidence="1">
    <location>
        <begin position="12"/>
        <end position="31"/>
    </location>
</feature>
<proteinExistence type="predicted"/>
<accession>A0A2M8L816</accession>
<evidence type="ECO:0000313" key="4">
    <source>
        <dbReference type="Proteomes" id="UP000231579"/>
    </source>
</evidence>
<evidence type="ECO:0000313" key="3">
    <source>
        <dbReference type="EMBL" id="PJE70374.1"/>
    </source>
</evidence>
<evidence type="ECO:0000259" key="2">
    <source>
        <dbReference type="Pfam" id="PF12229"/>
    </source>
</evidence>
<comment type="caution">
    <text evidence="3">The sequence shown here is derived from an EMBL/GenBank/DDBJ whole genome shotgun (WGS) entry which is preliminary data.</text>
</comment>
<keyword evidence="1" id="KW-0812">Transmembrane</keyword>
<sequence length="591" mass="65775">MKKKKQLAKIGLLLGLVGGLITILTYHLAYWQRVYPGVTVLGQSLANQTPAEAEQTILAVAGRGQKIIVLQSAGQQWPINLNEIDFRYQPAKTSDQVFGVGRNQPFWKSLNTKIHCWFAGCDLVLDYSLNQKALEAQLDTIATQVFIPTIEPTIEIKNLVSPPKRRAIQVQAGQAGQQLDKRQLLTQIHQALAYHAANPISLPLLHLSPQLTDQQVATIKVRAENLLAKNLVLVHQPPEQTQSEEWLMSDEELINFLDFSGGYKQDQIEQWVKVLAASINRPVQDALFQFLPDTQRVVEFKPARKGQVLEETETVALIISALEQLEADKNEVSAQLPVSLIDPQTSTADANSLGIRELIGQGVSYYTGSISDRVHNLTLAANKLNGVLVPPEEIFSFNEKVGEISVATGYRRAYIIKEGRTILDDGGGVCQISTTMFRAALAAGLPITERQAHAYRVSYYEQQYQPGFDATVFSPSPDLKFKNDTPGHILIQTDVDAQQGKLIFSFYGTKDGRVVTISPARILERAAPPPDLYIDDPTLPAGQIKQLEHKIWGAKVAFDYKVMRRDEVLQEKTFWSNYQPWQAVFLRGTGG</sequence>
<evidence type="ECO:0000256" key="1">
    <source>
        <dbReference type="SAM" id="Phobius"/>
    </source>
</evidence>
<dbReference type="InterPro" id="IPR007391">
    <property type="entry name" value="Vancomycin_resist_VanW"/>
</dbReference>
<keyword evidence="1" id="KW-1133">Transmembrane helix</keyword>
<dbReference type="PANTHER" id="PTHR35788:SF1">
    <property type="entry name" value="EXPORTED PROTEIN"/>
    <property type="match status" value="1"/>
</dbReference>
<dbReference type="AlphaFoldDB" id="A0A2M8L816"/>
<dbReference type="InterPro" id="IPR052913">
    <property type="entry name" value="Glycopeptide_resist_protein"/>
</dbReference>
<dbReference type="InterPro" id="IPR022029">
    <property type="entry name" value="YoaR-like_PG-bd"/>
</dbReference>
<keyword evidence="1" id="KW-0472">Membrane</keyword>
<dbReference type="Pfam" id="PF04294">
    <property type="entry name" value="VanW"/>
    <property type="match status" value="1"/>
</dbReference>
<dbReference type="PANTHER" id="PTHR35788">
    <property type="entry name" value="EXPORTED PROTEIN-RELATED"/>
    <property type="match status" value="1"/>
</dbReference>
<protein>
    <recommendedName>
        <fullName evidence="2">YoaR-like putative peptidoglycan binding domain-containing protein</fullName>
    </recommendedName>
</protein>
<feature type="domain" description="YoaR-like putative peptidoglycan binding" evidence="2">
    <location>
        <begin position="77"/>
        <end position="192"/>
    </location>
</feature>
<dbReference type="Pfam" id="PF12229">
    <property type="entry name" value="PG_binding_4"/>
    <property type="match status" value="1"/>
</dbReference>
<reference evidence="4" key="1">
    <citation type="submission" date="2017-09" db="EMBL/GenBank/DDBJ databases">
        <title>Depth-based differentiation of microbial function through sediment-hosted aquifers and enrichment of novel symbionts in the deep terrestrial subsurface.</title>
        <authorList>
            <person name="Probst A.J."/>
            <person name="Ladd B."/>
            <person name="Jarett J.K."/>
            <person name="Geller-Mcgrath D.E."/>
            <person name="Sieber C.M.K."/>
            <person name="Emerson J.B."/>
            <person name="Anantharaman K."/>
            <person name="Thomas B.C."/>
            <person name="Malmstrom R."/>
            <person name="Stieglmeier M."/>
            <person name="Klingl A."/>
            <person name="Woyke T."/>
            <person name="Ryan C.M."/>
            <person name="Banfield J.F."/>
        </authorList>
    </citation>
    <scope>NUCLEOTIDE SEQUENCE [LARGE SCALE GENOMIC DNA]</scope>
</reference>